<feature type="domain" description="HTH cro/C1-type" evidence="1">
    <location>
        <begin position="20"/>
        <end position="42"/>
    </location>
</feature>
<organism evidence="2 3">
    <name type="scientific">Galactobacter valiniphilus</name>
    <dbReference type="NCBI Taxonomy" id="2676122"/>
    <lineage>
        <taxon>Bacteria</taxon>
        <taxon>Bacillati</taxon>
        <taxon>Actinomycetota</taxon>
        <taxon>Actinomycetes</taxon>
        <taxon>Micrococcales</taxon>
        <taxon>Micrococcaceae</taxon>
        <taxon>Galactobacter</taxon>
    </lineage>
</organism>
<evidence type="ECO:0000259" key="1">
    <source>
        <dbReference type="PROSITE" id="PS50943"/>
    </source>
</evidence>
<dbReference type="GO" id="GO:0003677">
    <property type="term" value="F:DNA binding"/>
    <property type="evidence" value="ECO:0007669"/>
    <property type="project" value="InterPro"/>
</dbReference>
<keyword evidence="3" id="KW-1185">Reference proteome</keyword>
<dbReference type="Pfam" id="PF13560">
    <property type="entry name" value="HTH_31"/>
    <property type="match status" value="1"/>
</dbReference>
<dbReference type="InterPro" id="IPR010982">
    <property type="entry name" value="Lambda_DNA-bd_dom_sf"/>
</dbReference>
<gene>
    <name evidence="2" type="ORF">DWB68_01605</name>
</gene>
<dbReference type="AlphaFoldDB" id="A0A399JG38"/>
<protein>
    <submittedName>
        <fullName evidence="2">Transcriptional regulator</fullName>
    </submittedName>
</protein>
<dbReference type="SUPFAM" id="SSF47413">
    <property type="entry name" value="lambda repressor-like DNA-binding domains"/>
    <property type="match status" value="1"/>
</dbReference>
<dbReference type="RefSeq" id="WP_119423376.1">
    <property type="nucleotide sequence ID" value="NZ_QQXK01000002.1"/>
</dbReference>
<dbReference type="EMBL" id="QQXK01000002">
    <property type="protein sequence ID" value="RII43617.1"/>
    <property type="molecule type" value="Genomic_DNA"/>
</dbReference>
<dbReference type="SMART" id="SM00530">
    <property type="entry name" value="HTH_XRE"/>
    <property type="match status" value="1"/>
</dbReference>
<sequence length="78" mass="8292">MKAPDNPVSVLSPDDLGAELARLRRQAGLTQAQLATEAGVSRKWLVDAEGGRFSGTVARYMQVLAVLGQSFYVGEAEA</sequence>
<accession>A0A399JG38</accession>
<reference evidence="2 3" key="1">
    <citation type="submission" date="2018-07" db="EMBL/GenBank/DDBJ databases">
        <title>Arthrobacter sp. nov., isolated from raw cow's milk with high bacterial count.</title>
        <authorList>
            <person name="Hahne J."/>
            <person name="Isele D."/>
            <person name="Lipski A."/>
        </authorList>
    </citation>
    <scope>NUCLEOTIDE SEQUENCE [LARGE SCALE GENOMIC DNA]</scope>
    <source>
        <strain evidence="2 3">JZ R-35</strain>
    </source>
</reference>
<evidence type="ECO:0000313" key="3">
    <source>
        <dbReference type="Proteomes" id="UP000265419"/>
    </source>
</evidence>
<dbReference type="InterPro" id="IPR001387">
    <property type="entry name" value="Cro/C1-type_HTH"/>
</dbReference>
<name>A0A399JG38_9MICC</name>
<comment type="caution">
    <text evidence="2">The sequence shown here is derived from an EMBL/GenBank/DDBJ whole genome shotgun (WGS) entry which is preliminary data.</text>
</comment>
<dbReference type="Proteomes" id="UP000265419">
    <property type="component" value="Unassembled WGS sequence"/>
</dbReference>
<dbReference type="CDD" id="cd00093">
    <property type="entry name" value="HTH_XRE"/>
    <property type="match status" value="1"/>
</dbReference>
<dbReference type="Gene3D" id="1.10.260.40">
    <property type="entry name" value="lambda repressor-like DNA-binding domains"/>
    <property type="match status" value="1"/>
</dbReference>
<dbReference type="PROSITE" id="PS50943">
    <property type="entry name" value="HTH_CROC1"/>
    <property type="match status" value="1"/>
</dbReference>
<proteinExistence type="predicted"/>
<evidence type="ECO:0000313" key="2">
    <source>
        <dbReference type="EMBL" id="RII43617.1"/>
    </source>
</evidence>